<dbReference type="PROSITE" id="PS00108">
    <property type="entry name" value="PROTEIN_KINASE_ST"/>
    <property type="match status" value="1"/>
</dbReference>
<dbReference type="EC" id="2.7.11.1" evidence="2"/>
<dbReference type="InterPro" id="IPR053235">
    <property type="entry name" value="Ser_Thr_kinase"/>
</dbReference>
<feature type="transmembrane region" description="Helical" evidence="14">
    <location>
        <begin position="322"/>
        <end position="342"/>
    </location>
</feature>
<evidence type="ECO:0000256" key="6">
    <source>
        <dbReference type="ARBA" id="ARBA00022741"/>
    </source>
</evidence>
<feature type="binding site" evidence="13">
    <location>
        <position position="67"/>
    </location>
    <ligand>
        <name>ATP</name>
        <dbReference type="ChEBI" id="CHEBI:30616"/>
    </ligand>
</feature>
<evidence type="ECO:0000256" key="4">
    <source>
        <dbReference type="ARBA" id="ARBA00022679"/>
    </source>
</evidence>
<organism evidence="16 17">
    <name type="scientific">Heterorhabditis bacteriophora</name>
    <name type="common">Entomopathogenic nematode worm</name>
    <dbReference type="NCBI Taxonomy" id="37862"/>
    <lineage>
        <taxon>Eukaryota</taxon>
        <taxon>Metazoa</taxon>
        <taxon>Ecdysozoa</taxon>
        <taxon>Nematoda</taxon>
        <taxon>Chromadorea</taxon>
        <taxon>Rhabditida</taxon>
        <taxon>Rhabditina</taxon>
        <taxon>Rhabditomorpha</taxon>
        <taxon>Strongyloidea</taxon>
        <taxon>Heterorhabditidae</taxon>
        <taxon>Heterorhabditis</taxon>
    </lineage>
</organism>
<dbReference type="GO" id="GO:0004674">
    <property type="term" value="F:protein serine/threonine kinase activity"/>
    <property type="evidence" value="ECO:0007669"/>
    <property type="project" value="UniProtKB-KW"/>
</dbReference>
<dbReference type="SUPFAM" id="SSF56112">
    <property type="entry name" value="Protein kinase-like (PK-like)"/>
    <property type="match status" value="1"/>
</dbReference>
<dbReference type="GO" id="GO:0005524">
    <property type="term" value="F:ATP binding"/>
    <property type="evidence" value="ECO:0007669"/>
    <property type="project" value="UniProtKB-UniRule"/>
</dbReference>
<keyword evidence="6 13" id="KW-0547">Nucleotide-binding</keyword>
<keyword evidence="14" id="KW-1133">Transmembrane helix</keyword>
<dbReference type="Gene3D" id="3.40.50.1000">
    <property type="entry name" value="HAD superfamily/HAD-like"/>
    <property type="match status" value="1"/>
</dbReference>
<name>A0A1I7X0C5_HETBA</name>
<evidence type="ECO:0000256" key="14">
    <source>
        <dbReference type="SAM" id="Phobius"/>
    </source>
</evidence>
<evidence type="ECO:0000256" key="11">
    <source>
        <dbReference type="ARBA" id="ARBA00047899"/>
    </source>
</evidence>
<comment type="cofactor">
    <cofactor evidence="1">
        <name>Mg(2+)</name>
        <dbReference type="ChEBI" id="CHEBI:18420"/>
    </cofactor>
</comment>
<keyword evidence="14" id="KW-0812">Transmembrane</keyword>
<keyword evidence="8 13" id="KW-0067">ATP-binding</keyword>
<evidence type="ECO:0000256" key="1">
    <source>
        <dbReference type="ARBA" id="ARBA00001946"/>
    </source>
</evidence>
<evidence type="ECO:0000313" key="16">
    <source>
        <dbReference type="Proteomes" id="UP000095283"/>
    </source>
</evidence>
<dbReference type="SMART" id="SM00220">
    <property type="entry name" value="S_TKc"/>
    <property type="match status" value="1"/>
</dbReference>
<keyword evidence="3" id="KW-0723">Serine/threonine-protein kinase</keyword>
<evidence type="ECO:0000256" key="12">
    <source>
        <dbReference type="ARBA" id="ARBA00048679"/>
    </source>
</evidence>
<dbReference type="InterPro" id="IPR023214">
    <property type="entry name" value="HAD_sf"/>
</dbReference>
<dbReference type="InterPro" id="IPR011009">
    <property type="entry name" value="Kinase-like_dom_sf"/>
</dbReference>
<protein>
    <recommendedName>
        <fullName evidence="10">Haloacid dehalogenase-like hydrolase domain-containing protein 2</fullName>
        <ecNumber evidence="2">2.7.11.1</ecNumber>
    </recommendedName>
</protein>
<evidence type="ECO:0000256" key="7">
    <source>
        <dbReference type="ARBA" id="ARBA00022777"/>
    </source>
</evidence>
<dbReference type="InterPro" id="IPR000719">
    <property type="entry name" value="Prot_kinase_dom"/>
</dbReference>
<dbReference type="InterPro" id="IPR017441">
    <property type="entry name" value="Protein_kinase_ATP_BS"/>
</dbReference>
<comment type="catalytic activity">
    <reaction evidence="11">
        <text>L-threonyl-[protein] + ATP = O-phospho-L-threonyl-[protein] + ADP + H(+)</text>
        <dbReference type="Rhea" id="RHEA:46608"/>
        <dbReference type="Rhea" id="RHEA-COMP:11060"/>
        <dbReference type="Rhea" id="RHEA-COMP:11605"/>
        <dbReference type="ChEBI" id="CHEBI:15378"/>
        <dbReference type="ChEBI" id="CHEBI:30013"/>
        <dbReference type="ChEBI" id="CHEBI:30616"/>
        <dbReference type="ChEBI" id="CHEBI:61977"/>
        <dbReference type="ChEBI" id="CHEBI:456216"/>
        <dbReference type="EC" id="2.7.11.1"/>
    </reaction>
</comment>
<comment type="catalytic activity">
    <reaction evidence="12">
        <text>L-seryl-[protein] + ATP = O-phospho-L-seryl-[protein] + ADP + H(+)</text>
        <dbReference type="Rhea" id="RHEA:17989"/>
        <dbReference type="Rhea" id="RHEA-COMP:9863"/>
        <dbReference type="Rhea" id="RHEA-COMP:11604"/>
        <dbReference type="ChEBI" id="CHEBI:15378"/>
        <dbReference type="ChEBI" id="CHEBI:29999"/>
        <dbReference type="ChEBI" id="CHEBI:30616"/>
        <dbReference type="ChEBI" id="CHEBI:83421"/>
        <dbReference type="ChEBI" id="CHEBI:456216"/>
        <dbReference type="EC" id="2.7.11.1"/>
    </reaction>
</comment>
<evidence type="ECO:0000256" key="10">
    <source>
        <dbReference type="ARBA" id="ARBA00039666"/>
    </source>
</evidence>
<sequence length="528" mass="59527">MECLSIYSTVMNSLMFPSSSLTCEAEETIIDSIHVLATLGSGAFGEVKQVVNPWFAKKLSGRFLALKCINLNSFSKEDHTKFINEVRYQKALSNVRPDLRNPNIVQCFGYQMDRSINQMQIFLEYVDGGDLYDLTVASNGLEPNIAQDYFRQLLKGLGFIHAMGLAHRDIKPENLLLSSHGVVKITDFGLCKAFRINGEERILTDYCGTPPYMSPEVVRRLYRGQPSDIWSAAMVLVFFLTAEYAWDLASELVLLIISLSIVLPSFNKFFFSTCRTYKSWKLRTGLPEPFDRIGVAALSLLRSILNDDEETRPNISRIMQHPWMKCNLTLITVICFSMSFYLRMASRRAAVLVDLSGTLHVEDTAIPYARDALVRLRAIYPESIRLLHNRLQRCGFCIEKNEIFTSLLAARRLVEEKKSRPMLLLEPDALEDFLGPYLGLDTSNPNVVVMGLAPSHFHFKRLNDAFKLLLEGADLVAVHKAKYYKRKDGLALGPGPFVTGLEYATGKEAVVVGKPDKEFFRLGISSIG</sequence>
<dbReference type="PROSITE" id="PS00107">
    <property type="entry name" value="PROTEIN_KINASE_ATP"/>
    <property type="match status" value="1"/>
</dbReference>
<dbReference type="PROSITE" id="PS50011">
    <property type="entry name" value="PROTEIN_KINASE_DOM"/>
    <property type="match status" value="1"/>
</dbReference>
<evidence type="ECO:0000256" key="2">
    <source>
        <dbReference type="ARBA" id="ARBA00012513"/>
    </source>
</evidence>
<keyword evidence="14" id="KW-0472">Membrane</keyword>
<dbReference type="FunFam" id="3.40.50.1000:FF:000060">
    <property type="entry name" value="Haloacid dehalogenase-like hydrolase domain-containing protein 2"/>
    <property type="match status" value="1"/>
</dbReference>
<evidence type="ECO:0000256" key="13">
    <source>
        <dbReference type="PROSITE-ProRule" id="PRU10141"/>
    </source>
</evidence>
<dbReference type="InterPro" id="IPR036412">
    <property type="entry name" value="HAD-like_sf"/>
</dbReference>
<dbReference type="PANTHER" id="PTHR24361">
    <property type="entry name" value="MITOGEN-ACTIVATED KINASE KINASE KINASE"/>
    <property type="match status" value="1"/>
</dbReference>
<proteinExistence type="predicted"/>
<keyword evidence="5" id="KW-0479">Metal-binding</keyword>
<feature type="transmembrane region" description="Helical" evidence="14">
    <location>
        <begin position="252"/>
        <end position="271"/>
    </location>
</feature>
<dbReference type="GO" id="GO:0046872">
    <property type="term" value="F:metal ion binding"/>
    <property type="evidence" value="ECO:0007669"/>
    <property type="project" value="UniProtKB-KW"/>
</dbReference>
<keyword evidence="16" id="KW-1185">Reference proteome</keyword>
<dbReference type="PANTHER" id="PTHR24361:SF433">
    <property type="entry name" value="PROTEIN KINASE DOMAIN-CONTAINING PROTEIN"/>
    <property type="match status" value="1"/>
</dbReference>
<accession>A0A1I7X0C5</accession>
<evidence type="ECO:0000256" key="8">
    <source>
        <dbReference type="ARBA" id="ARBA00022840"/>
    </source>
</evidence>
<reference evidence="17" key="1">
    <citation type="submission" date="2016-11" db="UniProtKB">
        <authorList>
            <consortium name="WormBaseParasite"/>
        </authorList>
    </citation>
    <scope>IDENTIFICATION</scope>
</reference>
<evidence type="ECO:0000256" key="3">
    <source>
        <dbReference type="ARBA" id="ARBA00022527"/>
    </source>
</evidence>
<evidence type="ECO:0000313" key="17">
    <source>
        <dbReference type="WBParaSite" id="Hba_11001"/>
    </source>
</evidence>
<feature type="transmembrane region" description="Helical" evidence="14">
    <location>
        <begin position="229"/>
        <end position="246"/>
    </location>
</feature>
<dbReference type="SUPFAM" id="SSF56784">
    <property type="entry name" value="HAD-like"/>
    <property type="match status" value="1"/>
</dbReference>
<evidence type="ECO:0000259" key="15">
    <source>
        <dbReference type="PROSITE" id="PS50011"/>
    </source>
</evidence>
<dbReference type="WBParaSite" id="Hba_11001">
    <property type="protein sequence ID" value="Hba_11001"/>
    <property type="gene ID" value="Hba_11001"/>
</dbReference>
<dbReference type="Pfam" id="PF00069">
    <property type="entry name" value="Pkinase"/>
    <property type="match status" value="1"/>
</dbReference>
<keyword evidence="4" id="KW-0808">Transferase</keyword>
<keyword evidence="7" id="KW-0418">Kinase</keyword>
<keyword evidence="9" id="KW-0460">Magnesium</keyword>
<evidence type="ECO:0000256" key="5">
    <source>
        <dbReference type="ARBA" id="ARBA00022723"/>
    </source>
</evidence>
<dbReference type="Proteomes" id="UP000095283">
    <property type="component" value="Unplaced"/>
</dbReference>
<dbReference type="GO" id="GO:0005737">
    <property type="term" value="C:cytoplasm"/>
    <property type="evidence" value="ECO:0007669"/>
    <property type="project" value="TreeGrafter"/>
</dbReference>
<evidence type="ECO:0000256" key="9">
    <source>
        <dbReference type="ARBA" id="ARBA00022842"/>
    </source>
</evidence>
<dbReference type="Gene3D" id="1.10.510.10">
    <property type="entry name" value="Transferase(Phosphotransferase) domain 1"/>
    <property type="match status" value="1"/>
</dbReference>
<feature type="domain" description="Protein kinase" evidence="15">
    <location>
        <begin position="33"/>
        <end position="324"/>
    </location>
</feature>
<dbReference type="InterPro" id="IPR008271">
    <property type="entry name" value="Ser/Thr_kinase_AS"/>
</dbReference>
<dbReference type="AlphaFoldDB" id="A0A1I7X0C5"/>